<protein>
    <submittedName>
        <fullName evidence="2">Uncharacterized protein</fullName>
    </submittedName>
</protein>
<evidence type="ECO:0000313" key="2">
    <source>
        <dbReference type="EMBL" id="SVB75450.1"/>
    </source>
</evidence>
<organism evidence="2">
    <name type="scientific">marine metagenome</name>
    <dbReference type="NCBI Taxonomy" id="408172"/>
    <lineage>
        <taxon>unclassified sequences</taxon>
        <taxon>metagenomes</taxon>
        <taxon>ecological metagenomes</taxon>
    </lineage>
</organism>
<gene>
    <name evidence="2" type="ORF">METZ01_LOCUS228304</name>
</gene>
<proteinExistence type="predicted"/>
<feature type="non-terminal residue" evidence="2">
    <location>
        <position position="1"/>
    </location>
</feature>
<feature type="compositionally biased region" description="Polar residues" evidence="1">
    <location>
        <begin position="8"/>
        <end position="33"/>
    </location>
</feature>
<dbReference type="AlphaFoldDB" id="A0A382GJZ4"/>
<name>A0A382GJZ4_9ZZZZ</name>
<accession>A0A382GJZ4</accession>
<evidence type="ECO:0000256" key="1">
    <source>
        <dbReference type="SAM" id="MobiDB-lite"/>
    </source>
</evidence>
<dbReference type="EMBL" id="UINC01055964">
    <property type="protein sequence ID" value="SVB75450.1"/>
    <property type="molecule type" value="Genomic_DNA"/>
</dbReference>
<sequence>KSAYKAQMENQLSSGNTQCSGRRSMVKVTTVNT</sequence>
<feature type="region of interest" description="Disordered" evidence="1">
    <location>
        <begin position="1"/>
        <end position="33"/>
    </location>
</feature>
<reference evidence="2" key="1">
    <citation type="submission" date="2018-05" db="EMBL/GenBank/DDBJ databases">
        <authorList>
            <person name="Lanie J.A."/>
            <person name="Ng W.-L."/>
            <person name="Kazmierczak K.M."/>
            <person name="Andrzejewski T.M."/>
            <person name="Davidsen T.M."/>
            <person name="Wayne K.J."/>
            <person name="Tettelin H."/>
            <person name="Glass J.I."/>
            <person name="Rusch D."/>
            <person name="Podicherti R."/>
            <person name="Tsui H.-C.T."/>
            <person name="Winkler M.E."/>
        </authorList>
    </citation>
    <scope>NUCLEOTIDE SEQUENCE</scope>
</reference>